<dbReference type="OrthoDB" id="59402at2759"/>
<feature type="non-terminal residue" evidence="1">
    <location>
        <position position="1"/>
    </location>
</feature>
<dbReference type="PANTHER" id="PTHR35899:SF1">
    <property type="entry name" value="PEPTIDASE C1A PAPAIN C-TERMINAL DOMAIN-CONTAINING PROTEIN"/>
    <property type="match status" value="1"/>
</dbReference>
<proteinExistence type="predicted"/>
<dbReference type="EMBL" id="SNRW01011331">
    <property type="protein sequence ID" value="KAA6375302.1"/>
    <property type="molecule type" value="Genomic_DNA"/>
</dbReference>
<dbReference type="Proteomes" id="UP000324800">
    <property type="component" value="Unassembled WGS sequence"/>
</dbReference>
<organism evidence="1 2">
    <name type="scientific">Streblomastix strix</name>
    <dbReference type="NCBI Taxonomy" id="222440"/>
    <lineage>
        <taxon>Eukaryota</taxon>
        <taxon>Metamonada</taxon>
        <taxon>Preaxostyla</taxon>
        <taxon>Oxymonadida</taxon>
        <taxon>Streblomastigidae</taxon>
        <taxon>Streblomastix</taxon>
    </lineage>
</organism>
<dbReference type="AlphaFoldDB" id="A0A5J4UYU9"/>
<name>A0A5J4UYU9_9EUKA</name>
<evidence type="ECO:0000313" key="1">
    <source>
        <dbReference type="EMBL" id="KAA6375302.1"/>
    </source>
</evidence>
<gene>
    <name evidence="1" type="ORF">EZS28_029170</name>
</gene>
<sequence length="301" mass="34796">LDEGGHALQIVGFNDNFHTSTDDRGGFIIKNSWVDQSYPFDITGGNNHRGGRGSHSIGFWLQNHTNWAEQTICPNPEDPRNWLTCGDVDEGPTSWRNGGKQKMRSIKAKSNDDTDILAKCKDEATGIKLVNLTRQPLEFECRYKDDTSIYADLCDDKNHRYFLDYIDVDEENEGLASITFFKVWKQDETKHQIETLLYYPLAMIADIFKPIDAHAQLLKNSDDECGFYFIPYAALGKLERHAMQWYSSHIDINWDKKSYLKNSKKGDYKYDYMRDSQKTQNHSYFSGPLPYVQQRTADTPK</sequence>
<dbReference type="InterPro" id="IPR038765">
    <property type="entry name" value="Papain-like_cys_pep_sf"/>
</dbReference>
<comment type="caution">
    <text evidence="1">The sequence shown here is derived from an EMBL/GenBank/DDBJ whole genome shotgun (WGS) entry which is preliminary data.</text>
</comment>
<dbReference type="SUPFAM" id="SSF54001">
    <property type="entry name" value="Cysteine proteinases"/>
    <property type="match status" value="1"/>
</dbReference>
<reference evidence="1 2" key="1">
    <citation type="submission" date="2019-03" db="EMBL/GenBank/DDBJ databases">
        <title>Single cell metagenomics reveals metabolic interactions within the superorganism composed of flagellate Streblomastix strix and complex community of Bacteroidetes bacteria on its surface.</title>
        <authorList>
            <person name="Treitli S.C."/>
            <person name="Kolisko M."/>
            <person name="Husnik F."/>
            <person name="Keeling P."/>
            <person name="Hampl V."/>
        </authorList>
    </citation>
    <scope>NUCLEOTIDE SEQUENCE [LARGE SCALE GENOMIC DNA]</scope>
    <source>
        <strain evidence="1">ST1C</strain>
    </source>
</reference>
<evidence type="ECO:0000313" key="2">
    <source>
        <dbReference type="Proteomes" id="UP000324800"/>
    </source>
</evidence>
<dbReference type="PANTHER" id="PTHR35899">
    <property type="entry name" value="PAPAIN FAMILY CYSTEINE PROTEASE DOMAIN CONTAINING PROTEIN"/>
    <property type="match status" value="1"/>
</dbReference>
<protein>
    <submittedName>
        <fullName evidence="1">Putative hect e3 ubiquitin</fullName>
    </submittedName>
</protein>
<accession>A0A5J4UYU9</accession>